<dbReference type="NCBIfam" id="TIGR02970">
    <property type="entry name" value="succ_dehyd_cytB"/>
    <property type="match status" value="1"/>
</dbReference>
<dbReference type="InterPro" id="IPR000701">
    <property type="entry name" value="SuccDH_FuR_B_TM-su"/>
</dbReference>
<keyword evidence="4" id="KW-0479">Metal-binding</keyword>
<keyword evidence="2" id="KW-0349">Heme</keyword>
<dbReference type="STRING" id="7395.A0A1A9VF72"/>
<dbReference type="Pfam" id="PF01127">
    <property type="entry name" value="Sdh_cyt"/>
    <property type="match status" value="1"/>
</dbReference>
<name>A0A1A9VF72_GLOAU</name>
<dbReference type="EnsemblMetazoa" id="GAUT035328-RA">
    <property type="protein sequence ID" value="GAUT035328-PA"/>
    <property type="gene ID" value="GAUT035328"/>
</dbReference>
<evidence type="ECO:0000256" key="7">
    <source>
        <dbReference type="ARBA" id="ARBA00023136"/>
    </source>
</evidence>
<dbReference type="GO" id="GO:0006121">
    <property type="term" value="P:mitochondrial electron transport, succinate to ubiquinone"/>
    <property type="evidence" value="ECO:0007669"/>
    <property type="project" value="TreeGrafter"/>
</dbReference>
<evidence type="ECO:0000256" key="1">
    <source>
        <dbReference type="ARBA" id="ARBA00004370"/>
    </source>
</evidence>
<keyword evidence="10" id="KW-1185">Reference proteome</keyword>
<dbReference type="CDD" id="cd03499">
    <property type="entry name" value="SQR_TypeC_SdhC"/>
    <property type="match status" value="1"/>
</dbReference>
<dbReference type="GO" id="GO:0005739">
    <property type="term" value="C:mitochondrion"/>
    <property type="evidence" value="ECO:0007669"/>
    <property type="project" value="GOC"/>
</dbReference>
<keyword evidence="5 8" id="KW-1133">Transmembrane helix</keyword>
<proteinExistence type="predicted"/>
<evidence type="ECO:0000256" key="5">
    <source>
        <dbReference type="ARBA" id="ARBA00022989"/>
    </source>
</evidence>
<dbReference type="GO" id="GO:0046872">
    <property type="term" value="F:metal ion binding"/>
    <property type="evidence" value="ECO:0007669"/>
    <property type="project" value="UniProtKB-KW"/>
</dbReference>
<feature type="transmembrane region" description="Helical" evidence="8">
    <location>
        <begin position="84"/>
        <end position="102"/>
    </location>
</feature>
<keyword evidence="7 8" id="KW-0472">Membrane</keyword>
<feature type="transmembrane region" description="Helical" evidence="8">
    <location>
        <begin position="42"/>
        <end position="64"/>
    </location>
</feature>
<dbReference type="InterPro" id="IPR034804">
    <property type="entry name" value="SQR/QFR_C/D"/>
</dbReference>
<dbReference type="InterPro" id="IPR014314">
    <property type="entry name" value="Succ_DH_cytb556"/>
</dbReference>
<keyword evidence="6" id="KW-0408">Iron</keyword>
<evidence type="ECO:0000313" key="10">
    <source>
        <dbReference type="Proteomes" id="UP000078200"/>
    </source>
</evidence>
<dbReference type="GO" id="GO:0016020">
    <property type="term" value="C:membrane"/>
    <property type="evidence" value="ECO:0007669"/>
    <property type="project" value="UniProtKB-SubCell"/>
</dbReference>
<keyword evidence="3 8" id="KW-0812">Transmembrane</keyword>
<accession>A0A1A9VF72</accession>
<dbReference type="GO" id="GO:0009055">
    <property type="term" value="F:electron transfer activity"/>
    <property type="evidence" value="ECO:0007669"/>
    <property type="project" value="InterPro"/>
</dbReference>
<evidence type="ECO:0000256" key="2">
    <source>
        <dbReference type="ARBA" id="ARBA00022617"/>
    </source>
</evidence>
<protein>
    <submittedName>
        <fullName evidence="9">Uncharacterized protein</fullName>
    </submittedName>
</protein>
<dbReference type="Proteomes" id="UP000078200">
    <property type="component" value="Unassembled WGS sequence"/>
</dbReference>
<evidence type="ECO:0000313" key="9">
    <source>
        <dbReference type="EnsemblMetazoa" id="GAUT035328-PA"/>
    </source>
</evidence>
<dbReference type="Gene3D" id="1.20.1300.10">
    <property type="entry name" value="Fumarate reductase/succinate dehydrogenase, transmembrane subunit"/>
    <property type="match status" value="1"/>
</dbReference>
<dbReference type="PANTHER" id="PTHR10978:SF5">
    <property type="entry name" value="SUCCINATE DEHYDROGENASE CYTOCHROME B560 SUBUNIT, MITOCHONDRIAL"/>
    <property type="match status" value="1"/>
</dbReference>
<evidence type="ECO:0000256" key="8">
    <source>
        <dbReference type="SAM" id="Phobius"/>
    </source>
</evidence>
<feature type="transmembrane region" description="Helical" evidence="8">
    <location>
        <begin position="123"/>
        <end position="142"/>
    </location>
</feature>
<dbReference type="AlphaFoldDB" id="A0A1A9VF72"/>
<evidence type="ECO:0000256" key="3">
    <source>
        <dbReference type="ARBA" id="ARBA00022692"/>
    </source>
</evidence>
<dbReference type="GO" id="GO:0006099">
    <property type="term" value="P:tricarboxylic acid cycle"/>
    <property type="evidence" value="ECO:0007669"/>
    <property type="project" value="InterPro"/>
</dbReference>
<dbReference type="PANTHER" id="PTHR10978">
    <property type="entry name" value="SUCCINATE DEHYDROGENASE CYTOCHROME B560 SUBUNIT"/>
    <property type="match status" value="1"/>
</dbReference>
<organism evidence="9 10">
    <name type="scientific">Glossina austeni</name>
    <name type="common">Savannah tsetse fly</name>
    <dbReference type="NCBI Taxonomy" id="7395"/>
    <lineage>
        <taxon>Eukaryota</taxon>
        <taxon>Metazoa</taxon>
        <taxon>Ecdysozoa</taxon>
        <taxon>Arthropoda</taxon>
        <taxon>Hexapoda</taxon>
        <taxon>Insecta</taxon>
        <taxon>Pterygota</taxon>
        <taxon>Neoptera</taxon>
        <taxon>Endopterygota</taxon>
        <taxon>Diptera</taxon>
        <taxon>Brachycera</taxon>
        <taxon>Muscomorpha</taxon>
        <taxon>Hippoboscoidea</taxon>
        <taxon>Glossinidae</taxon>
        <taxon>Glossina</taxon>
    </lineage>
</organism>
<comment type="subcellular location">
    <subcellularLocation>
        <location evidence="1">Membrane</location>
    </subcellularLocation>
</comment>
<evidence type="ECO:0000256" key="6">
    <source>
        <dbReference type="ARBA" id="ARBA00023004"/>
    </source>
</evidence>
<dbReference type="SUPFAM" id="SSF81343">
    <property type="entry name" value="Fumarate reductase respiratory complex transmembrane subunits"/>
    <property type="match status" value="1"/>
</dbReference>
<dbReference type="VEuPathDB" id="VectorBase:GAUT035328"/>
<evidence type="ECO:0000256" key="4">
    <source>
        <dbReference type="ARBA" id="ARBA00022723"/>
    </source>
</evidence>
<sequence>MKVVPAPKTVWKTYEQKNKDEKRDLSPCLSIYRPQITSSLSIILRISGVALGFLFWGLGLFSLISDHKAEELVQYAEDLNWPGWFWATARWFVAFPFAFHYCNGIRHMCFMAGSFLNIGQIYATGYIVFIIATVLTVYLAMYNEIEEFKVKHREENLNSNVSGNYKTNLKLPFSRRDDSHLKPNSENKGTLDMVFYPFNSAPKKLMLERQTSECLRTNSQIKRELHRGCHVLFTFALKRIRENKRSHVQAVNPCIGVCTNEMNKYITKTTYPRQK</sequence>
<reference evidence="9" key="1">
    <citation type="submission" date="2020-05" db="UniProtKB">
        <authorList>
            <consortium name="EnsemblMetazoa"/>
        </authorList>
    </citation>
    <scope>IDENTIFICATION</scope>
    <source>
        <strain evidence="9">TTRI</strain>
    </source>
</reference>